<dbReference type="AlphaFoldDB" id="A0A445I961"/>
<proteinExistence type="predicted"/>
<evidence type="ECO:0000313" key="2">
    <source>
        <dbReference type="Proteomes" id="UP000289340"/>
    </source>
</evidence>
<accession>A0A445I961</accession>
<organism evidence="1 2">
    <name type="scientific">Glycine soja</name>
    <name type="common">Wild soybean</name>
    <dbReference type="NCBI Taxonomy" id="3848"/>
    <lineage>
        <taxon>Eukaryota</taxon>
        <taxon>Viridiplantae</taxon>
        <taxon>Streptophyta</taxon>
        <taxon>Embryophyta</taxon>
        <taxon>Tracheophyta</taxon>
        <taxon>Spermatophyta</taxon>
        <taxon>Magnoliopsida</taxon>
        <taxon>eudicotyledons</taxon>
        <taxon>Gunneridae</taxon>
        <taxon>Pentapetalae</taxon>
        <taxon>rosids</taxon>
        <taxon>fabids</taxon>
        <taxon>Fabales</taxon>
        <taxon>Fabaceae</taxon>
        <taxon>Papilionoideae</taxon>
        <taxon>50 kb inversion clade</taxon>
        <taxon>NPAAA clade</taxon>
        <taxon>indigoferoid/millettioid clade</taxon>
        <taxon>Phaseoleae</taxon>
        <taxon>Glycine</taxon>
        <taxon>Glycine subgen. Soja</taxon>
    </lineage>
</organism>
<comment type="caution">
    <text evidence="1">The sequence shown here is derived from an EMBL/GenBank/DDBJ whole genome shotgun (WGS) entry which is preliminary data.</text>
</comment>
<reference evidence="1 2" key="1">
    <citation type="submission" date="2018-09" db="EMBL/GenBank/DDBJ databases">
        <title>A high-quality reference genome of wild soybean provides a powerful tool to mine soybean genomes.</title>
        <authorList>
            <person name="Xie M."/>
            <person name="Chung C.Y.L."/>
            <person name="Li M.-W."/>
            <person name="Wong F.-L."/>
            <person name="Chan T.-F."/>
            <person name="Lam H.-M."/>
        </authorList>
    </citation>
    <scope>NUCLEOTIDE SEQUENCE [LARGE SCALE GENOMIC DNA]</scope>
    <source>
        <strain evidence="2">cv. W05</strain>
        <tissue evidence="1">Hypocotyl of etiolated seedlings</tissue>
    </source>
</reference>
<sequence length="65" mass="7756">YEKRHLDHSVFQSRKYSFLYSPKLQMDKRGWIGAIYISHIKYCFSNSPKLSYLWIDVIGLVHAYG</sequence>
<protein>
    <submittedName>
        <fullName evidence="1">Uncharacterized protein</fullName>
    </submittedName>
</protein>
<name>A0A445I961_GLYSO</name>
<gene>
    <name evidence="1" type="ORF">D0Y65_031633</name>
</gene>
<feature type="non-terminal residue" evidence="1">
    <location>
        <position position="1"/>
    </location>
</feature>
<keyword evidence="2" id="KW-1185">Reference proteome</keyword>
<evidence type="ECO:0000313" key="1">
    <source>
        <dbReference type="EMBL" id="RZB82591.1"/>
    </source>
</evidence>
<dbReference type="Proteomes" id="UP000289340">
    <property type="component" value="Chromosome 11"/>
</dbReference>
<dbReference type="EMBL" id="QZWG01000011">
    <property type="protein sequence ID" value="RZB82591.1"/>
    <property type="molecule type" value="Genomic_DNA"/>
</dbReference>